<evidence type="ECO:0000313" key="3">
    <source>
        <dbReference type="Proteomes" id="UP001432322"/>
    </source>
</evidence>
<reference evidence="2" key="1">
    <citation type="submission" date="2023-10" db="EMBL/GenBank/DDBJ databases">
        <title>Genome assembly of Pristionchus species.</title>
        <authorList>
            <person name="Yoshida K."/>
            <person name="Sommer R.J."/>
        </authorList>
    </citation>
    <scope>NUCLEOTIDE SEQUENCE</scope>
    <source>
        <strain evidence="2">RS5133</strain>
    </source>
</reference>
<keyword evidence="1" id="KW-0472">Membrane</keyword>
<dbReference type="AlphaFoldDB" id="A0AAV5V9X1"/>
<feature type="transmembrane region" description="Helical" evidence="1">
    <location>
        <begin position="33"/>
        <end position="51"/>
    </location>
</feature>
<sequence length="87" mass="10276">ICLFCLPLLFIPPFFLRDPRDWWILELIIESNNAVIAAVAPVFACFIVYAFEQVRVFVLPMRFQRSIRPNREQIGRTYSLSFEADQH</sequence>
<keyword evidence="1" id="KW-0812">Transmembrane</keyword>
<comment type="caution">
    <text evidence="2">The sequence shown here is derived from an EMBL/GenBank/DDBJ whole genome shotgun (WGS) entry which is preliminary data.</text>
</comment>
<feature type="non-terminal residue" evidence="2">
    <location>
        <position position="87"/>
    </location>
</feature>
<keyword evidence="1" id="KW-1133">Transmembrane helix</keyword>
<organism evidence="2 3">
    <name type="scientific">Pristionchus fissidentatus</name>
    <dbReference type="NCBI Taxonomy" id="1538716"/>
    <lineage>
        <taxon>Eukaryota</taxon>
        <taxon>Metazoa</taxon>
        <taxon>Ecdysozoa</taxon>
        <taxon>Nematoda</taxon>
        <taxon>Chromadorea</taxon>
        <taxon>Rhabditida</taxon>
        <taxon>Rhabditina</taxon>
        <taxon>Diplogasteromorpha</taxon>
        <taxon>Diplogasteroidea</taxon>
        <taxon>Neodiplogasteridae</taxon>
        <taxon>Pristionchus</taxon>
    </lineage>
</organism>
<dbReference type="Proteomes" id="UP001432322">
    <property type="component" value="Unassembled WGS sequence"/>
</dbReference>
<feature type="non-terminal residue" evidence="2">
    <location>
        <position position="1"/>
    </location>
</feature>
<proteinExistence type="predicted"/>
<evidence type="ECO:0008006" key="4">
    <source>
        <dbReference type="Google" id="ProtNLM"/>
    </source>
</evidence>
<protein>
    <recommendedName>
        <fullName evidence="4">G protein-coupled receptor</fullName>
    </recommendedName>
</protein>
<keyword evidence="3" id="KW-1185">Reference proteome</keyword>
<accession>A0AAV5V9X1</accession>
<dbReference type="EMBL" id="BTSY01000002">
    <property type="protein sequence ID" value="GMT16023.1"/>
    <property type="molecule type" value="Genomic_DNA"/>
</dbReference>
<name>A0AAV5V9X1_9BILA</name>
<gene>
    <name evidence="2" type="ORF">PFISCL1PPCAC_7320</name>
</gene>
<evidence type="ECO:0000313" key="2">
    <source>
        <dbReference type="EMBL" id="GMT16023.1"/>
    </source>
</evidence>
<evidence type="ECO:0000256" key="1">
    <source>
        <dbReference type="SAM" id="Phobius"/>
    </source>
</evidence>